<keyword evidence="4" id="KW-1185">Reference proteome</keyword>
<dbReference type="RefSeq" id="WP_207126156.1">
    <property type="nucleotide sequence ID" value="NZ_BOPO01000064.1"/>
</dbReference>
<evidence type="ECO:0000313" key="3">
    <source>
        <dbReference type="EMBL" id="GIL28449.1"/>
    </source>
</evidence>
<keyword evidence="2" id="KW-0472">Membrane</keyword>
<gene>
    <name evidence="3" type="ORF">NUM_37030</name>
</gene>
<reference evidence="4" key="1">
    <citation type="journal article" date="2021" name="Int. J. Syst. Evol. Microbiol.">
        <title>Actinocatenispora comari sp. nov., an endophytic actinomycete isolated from aerial parts of Comarum salesowianum.</title>
        <authorList>
            <person name="Oyunbileg N."/>
            <person name="Iizaka Y."/>
            <person name="Hamada M."/>
            <person name="Davaapurev B.O."/>
            <person name="Fukumoto A."/>
            <person name="Tsetseg B."/>
            <person name="Kato F."/>
            <person name="Tamura T."/>
            <person name="Batkhuu J."/>
            <person name="Anzai Y."/>
        </authorList>
    </citation>
    <scope>NUCLEOTIDE SEQUENCE [LARGE SCALE GENOMIC DNA]</scope>
    <source>
        <strain evidence="4">NUM-2625</strain>
    </source>
</reference>
<comment type="caution">
    <text evidence="3">The sequence shown here is derived from an EMBL/GenBank/DDBJ whole genome shotgun (WGS) entry which is preliminary data.</text>
</comment>
<evidence type="ECO:0000256" key="1">
    <source>
        <dbReference type="SAM" id="MobiDB-lite"/>
    </source>
</evidence>
<keyword evidence="2" id="KW-0812">Transmembrane</keyword>
<dbReference type="NCBIfam" id="NF038083">
    <property type="entry name" value="CU044_5270_fam"/>
    <property type="match status" value="1"/>
</dbReference>
<dbReference type="Proteomes" id="UP000614996">
    <property type="component" value="Unassembled WGS sequence"/>
</dbReference>
<evidence type="ECO:0008006" key="5">
    <source>
        <dbReference type="Google" id="ProtNLM"/>
    </source>
</evidence>
<name>A0A8J4EP70_9ACTN</name>
<dbReference type="AlphaFoldDB" id="A0A8J4EP70"/>
<evidence type="ECO:0000313" key="4">
    <source>
        <dbReference type="Proteomes" id="UP000614996"/>
    </source>
</evidence>
<protein>
    <recommendedName>
        <fullName evidence="5">CU044_5270 family protein</fullName>
    </recommendedName>
</protein>
<keyword evidence="2" id="KW-1133">Transmembrane helix</keyword>
<feature type="transmembrane region" description="Helical" evidence="2">
    <location>
        <begin position="53"/>
        <end position="76"/>
    </location>
</feature>
<dbReference type="EMBL" id="BOPO01000064">
    <property type="protein sequence ID" value="GIL28449.1"/>
    <property type="molecule type" value="Genomic_DNA"/>
</dbReference>
<sequence>MDDLDPLRRLRAELPDPTPQALSAARTLLTSRIAAADPAPARPRRSLSWRSALVRRLAIGVAGAAAVAVGAGVVVATGANHGSTPPPGAAGSHSAGTATVTTPGAALSLAADHTAKAGDPVLGRGQYRHVTTDSWNAETVAGVRFLVKIRVELWQPASADGVWWWRDAGPLDWKFPSAADERKVRAAEPDALHKEVSLASGHYGQRETTPPGEPAVSSHQPEWDLPTPAFLAKQPRDPRKLLAAIEAAQQDSSLAKADRPTLAFLSIADALASGIVPADLRASLYRAVKLIPGITLTSTSAEINGRKGVSVSKLSPYGIMQQEIVFDARTGEFLGERQTVHKSIGDAKHLPVGSLYRSTAVTVDVTGNPKLF</sequence>
<dbReference type="InterPro" id="IPR047789">
    <property type="entry name" value="CU044_5270-like"/>
</dbReference>
<accession>A0A8J4EP70</accession>
<evidence type="ECO:0000256" key="2">
    <source>
        <dbReference type="SAM" id="Phobius"/>
    </source>
</evidence>
<organism evidence="3 4">
    <name type="scientific">Actinocatenispora comari</name>
    <dbReference type="NCBI Taxonomy" id="2807577"/>
    <lineage>
        <taxon>Bacteria</taxon>
        <taxon>Bacillati</taxon>
        <taxon>Actinomycetota</taxon>
        <taxon>Actinomycetes</taxon>
        <taxon>Micromonosporales</taxon>
        <taxon>Micromonosporaceae</taxon>
        <taxon>Actinocatenispora</taxon>
    </lineage>
</organism>
<proteinExistence type="predicted"/>
<feature type="region of interest" description="Disordered" evidence="1">
    <location>
        <begin position="202"/>
        <end position="221"/>
    </location>
</feature>